<accession>A0A4U0XNH9</accession>
<sequence length="1641" mass="182006">MAVDVLPASMSPCNPTTTLTKGVQNEKPATPRAEITDIRREKDGLSIVEDIRKGLRPEQGAEKRLPTLLLYDEAGLRLFERITYLEEYYLTNAEIEVLEIHADQIAQRIEAGSLVVELGSGNLRKVKILLQAIDRAGKDVEYYALDLSLDELRRTLAEAPSDTYEHVKCFGLHGTYDDGLAWLKLPENATKPKCVLSLGSSIGNFKRDEAAAFLRGFADILHSRDSMVVGVDACEDPDKVYHAYNDREGLTHEFVLNGLLAANRLLGQEVFDIQKWTVIGEYDSASGRHHAFVTPIEDVRVDNVLIKSGERVRIEESYKYSSEQSRRLWAEANLAEGATWSNANGDYSLHMLSRPSFAYSLHPEVYAALPVPRLSEWTELWAAWDAVTRGMIPQEELLSKPIKLRNACIFYLGHIPTFLDMHLTRATGGHPTEPQHYPRIFERGIDPDVDNPEQCHAHSEIPDSWPPSGEILTFQDKVRQRVADIYTTGAASADRKVGRALWLAYEHEMMHLETLLYMLVQSEKTLPPPGTIAPDFQALAQKAKVKAVENQWFDIPATDIKVGLDDPENSFGPDRYFGWDNEKPQRTSHVDAFRAKARPITNEEYAQYLHQNKLTTMPASWTYSPTMNGSTRQINGTANGHAATMSKDSSIQSVSLTQAYLHGKSVRTVFGAVPLEYALDWPVCASYDELASCAMWMGGRIPTMDEARSIYSYVDAHKRKEADQALGKIIPAVNGHLVNNGVEETQPSNGSTNGSSSSVSGLNPHDLFIDLEHANVGFHHWCPVSVTQNGNRLSGQADIGGLWEWTSTVLEKHDGFEPMDLYPAYTADFFDKKHNVVLGGSWATHPRIAGRKTFVNWYQQTGVGARYDDDDGAEGVKCLMHRQNQLKTFVCITEDDWSPYTSSLERAFILHALYLDPSLSTTSDHQQHQSLRASADAPLSSPGPALADNSSCISTMPHGMFKWEATAELDHHCGVCHKVLSSSSARATCIGKHVEACGKFHQNLFFIGASHTCMACRSSNKTHEQRHREIVEIVQRIERLCVEHEVAATPTRKKPNDDGAGSPSTTSPKQRKHANTKERKAARKAAKALLRPKVFTAAEVARVAAILHPKPEKPDDKASVLRPYELTTSPDVHQNVTLHAHVFNYIDRRRMAALYSTSKKNAEHSAKLSEWLSTEVARIFDALNLEPFHVGLHRLKVPLVTKLMMCICDDLTQARNELAETMMRKAGYWRYVNRKTYNAMVANNEILDWETGERLTAIVEDQNDDNGGSVDTEAVVVTEQPEQVANYALEAFTLSRTEEIVGRSSAALATSLAKVGPGRILRITSTQNPNKKQPITLAVGGRGWGTYGAQQKSRNPKCSRNTANSFGVLHVEEPNVNGDFADAKEKDDDDDDCSDRGEWQKLYSMAEAMPTKYLTTKMEPPKPDYPEAPLSKSQLHQSTKSPTEAPLTLTGFVMAEDDALDVATSELVQRGSKMLCKSVVQRNVGSVRHHNTAFNAVAPSLSLSAPTVSHQQSSKDLIDRHFKGTPVEVGDPMVVLALTGGSSSTANEAQSHCSNYAVLKPPVEVDFSSPPSPKGLMKNLNAEEKLRMAKILRTISTKDMKRIVILIDIKSLGDALGCGRDISNHTDVAVEPDNIDEKMGN</sequence>
<dbReference type="OrthoDB" id="659at2759"/>
<gene>
    <name evidence="10" type="ORF">B0A49_02373</name>
</gene>
<feature type="compositionally biased region" description="Polar residues" evidence="6">
    <location>
        <begin position="11"/>
        <end position="23"/>
    </location>
</feature>
<feature type="region of interest" description="Disordered" evidence="6">
    <location>
        <begin position="1045"/>
        <end position="1085"/>
    </location>
</feature>
<dbReference type="Pfam" id="PF10017">
    <property type="entry name" value="Methyltransf_33"/>
    <property type="match status" value="1"/>
</dbReference>
<evidence type="ECO:0008006" key="12">
    <source>
        <dbReference type="Google" id="ProtNLM"/>
    </source>
</evidence>
<dbReference type="Pfam" id="PF12867">
    <property type="entry name" value="DinB_2"/>
    <property type="match status" value="1"/>
</dbReference>
<dbReference type="InterPro" id="IPR005532">
    <property type="entry name" value="SUMF_dom"/>
</dbReference>
<dbReference type="GO" id="GO:0008168">
    <property type="term" value="F:methyltransferase activity"/>
    <property type="evidence" value="ECO:0007669"/>
    <property type="project" value="UniProtKB-KW"/>
</dbReference>
<proteinExistence type="predicted"/>
<dbReference type="NCBIfam" id="TIGR03439">
    <property type="entry name" value="methyl_EasF"/>
    <property type="match status" value="1"/>
</dbReference>
<dbReference type="InterPro" id="IPR024775">
    <property type="entry name" value="DinB-like"/>
</dbReference>
<evidence type="ECO:0000259" key="9">
    <source>
        <dbReference type="Pfam" id="PF12867"/>
    </source>
</evidence>
<dbReference type="InterPro" id="IPR019257">
    <property type="entry name" value="MeTrfase_dom"/>
</dbReference>
<dbReference type="PANTHER" id="PTHR43397">
    <property type="entry name" value="ERGOTHIONEINE BIOSYNTHESIS PROTEIN 1"/>
    <property type="match status" value="1"/>
</dbReference>
<evidence type="ECO:0000256" key="2">
    <source>
        <dbReference type="ARBA" id="ARBA00022679"/>
    </source>
</evidence>
<dbReference type="PANTHER" id="PTHR43397:SF1">
    <property type="entry name" value="ERGOTHIONEINE BIOSYNTHESIS PROTEIN 1"/>
    <property type="match status" value="1"/>
</dbReference>
<dbReference type="Proteomes" id="UP000308768">
    <property type="component" value="Unassembled WGS sequence"/>
</dbReference>
<dbReference type="Pfam" id="PF03781">
    <property type="entry name" value="FGE-sulfatase"/>
    <property type="match status" value="1"/>
</dbReference>
<evidence type="ECO:0000313" key="11">
    <source>
        <dbReference type="Proteomes" id="UP000308768"/>
    </source>
</evidence>
<protein>
    <recommendedName>
        <fullName evidence="12">Histidine-specific methyltransferase SAM-dependent domain-containing protein</fullName>
    </recommendedName>
</protein>
<dbReference type="SUPFAM" id="SSF56436">
    <property type="entry name" value="C-type lectin-like"/>
    <property type="match status" value="1"/>
</dbReference>
<name>A0A4U0XNH9_9PEZI</name>
<evidence type="ECO:0000259" key="7">
    <source>
        <dbReference type="Pfam" id="PF03781"/>
    </source>
</evidence>
<keyword evidence="3" id="KW-0560">Oxidoreductase</keyword>
<evidence type="ECO:0000313" key="10">
    <source>
        <dbReference type="EMBL" id="TKA78934.1"/>
    </source>
</evidence>
<keyword evidence="11" id="KW-1185">Reference proteome</keyword>
<dbReference type="InterPro" id="IPR042095">
    <property type="entry name" value="SUMF_sf"/>
</dbReference>
<feature type="domain" description="DinB-like" evidence="9">
    <location>
        <begin position="377"/>
        <end position="515"/>
    </location>
</feature>
<keyword evidence="1" id="KW-0489">Methyltransferase</keyword>
<evidence type="ECO:0000256" key="6">
    <source>
        <dbReference type="SAM" id="MobiDB-lite"/>
    </source>
</evidence>
<evidence type="ECO:0000256" key="5">
    <source>
        <dbReference type="ARBA" id="ARBA00037882"/>
    </source>
</evidence>
<dbReference type="InterPro" id="IPR051128">
    <property type="entry name" value="EgtD_Methyltrsf_superfamily"/>
</dbReference>
<keyword evidence="2" id="KW-0808">Transferase</keyword>
<keyword evidence="4" id="KW-0408">Iron</keyword>
<reference evidence="10 11" key="1">
    <citation type="submission" date="2017-03" db="EMBL/GenBank/DDBJ databases">
        <title>Genomes of endolithic fungi from Antarctica.</title>
        <authorList>
            <person name="Coleine C."/>
            <person name="Masonjones S."/>
            <person name="Stajich J.E."/>
        </authorList>
    </citation>
    <scope>NUCLEOTIDE SEQUENCE [LARGE SCALE GENOMIC DNA]</scope>
    <source>
        <strain evidence="10 11">CCFEE 5187</strain>
    </source>
</reference>
<evidence type="ECO:0000256" key="3">
    <source>
        <dbReference type="ARBA" id="ARBA00023002"/>
    </source>
</evidence>
<dbReference type="Gene3D" id="3.90.1580.10">
    <property type="entry name" value="paralog of FGE (formylglycine-generating enzyme)"/>
    <property type="match status" value="1"/>
</dbReference>
<dbReference type="InterPro" id="IPR029063">
    <property type="entry name" value="SAM-dependent_MTases_sf"/>
</dbReference>
<feature type="region of interest" description="Disordered" evidence="6">
    <location>
        <begin position="1416"/>
        <end position="1443"/>
    </location>
</feature>
<comment type="pathway">
    <text evidence="5">Amino-acid biosynthesis; ergothioneine biosynthesis.</text>
</comment>
<feature type="domain" description="Sulfatase-modifying factor enzyme-like" evidence="7">
    <location>
        <begin position="574"/>
        <end position="861"/>
    </location>
</feature>
<organism evidence="10 11">
    <name type="scientific">Cryomyces minteri</name>
    <dbReference type="NCBI Taxonomy" id="331657"/>
    <lineage>
        <taxon>Eukaryota</taxon>
        <taxon>Fungi</taxon>
        <taxon>Dikarya</taxon>
        <taxon>Ascomycota</taxon>
        <taxon>Pezizomycotina</taxon>
        <taxon>Dothideomycetes</taxon>
        <taxon>Dothideomycetes incertae sedis</taxon>
        <taxon>Cryomyces</taxon>
    </lineage>
</organism>
<dbReference type="STRING" id="331657.A0A4U0XNH9"/>
<feature type="region of interest" description="Disordered" evidence="6">
    <location>
        <begin position="740"/>
        <end position="759"/>
    </location>
</feature>
<dbReference type="Gene3D" id="3.40.50.150">
    <property type="entry name" value="Vaccinia Virus protein VP39"/>
    <property type="match status" value="1"/>
</dbReference>
<dbReference type="InterPro" id="IPR017805">
    <property type="entry name" value="SAM_MeTrfase_EasF-type_put"/>
</dbReference>
<dbReference type="InterPro" id="IPR016187">
    <property type="entry name" value="CTDL_fold"/>
</dbReference>
<evidence type="ECO:0000256" key="1">
    <source>
        <dbReference type="ARBA" id="ARBA00022603"/>
    </source>
</evidence>
<feature type="compositionally biased region" description="Low complexity" evidence="6">
    <location>
        <begin position="748"/>
        <end position="759"/>
    </location>
</feature>
<feature type="compositionally biased region" description="Basic residues" evidence="6">
    <location>
        <begin position="1069"/>
        <end position="1085"/>
    </location>
</feature>
<dbReference type="GO" id="GO:0032259">
    <property type="term" value="P:methylation"/>
    <property type="evidence" value="ECO:0007669"/>
    <property type="project" value="UniProtKB-KW"/>
</dbReference>
<feature type="domain" description="Histidine-specific methyltransferase SAM-dependent" evidence="8">
    <location>
        <begin position="49"/>
        <end position="353"/>
    </location>
</feature>
<dbReference type="EMBL" id="NAJN01000121">
    <property type="protein sequence ID" value="TKA78934.1"/>
    <property type="molecule type" value="Genomic_DNA"/>
</dbReference>
<evidence type="ECO:0000259" key="8">
    <source>
        <dbReference type="Pfam" id="PF10017"/>
    </source>
</evidence>
<evidence type="ECO:0000256" key="4">
    <source>
        <dbReference type="ARBA" id="ARBA00023004"/>
    </source>
</evidence>
<feature type="compositionally biased region" description="Polar residues" evidence="6">
    <location>
        <begin position="1431"/>
        <end position="1442"/>
    </location>
</feature>
<feature type="region of interest" description="Disordered" evidence="6">
    <location>
        <begin position="1"/>
        <end position="28"/>
    </location>
</feature>
<comment type="caution">
    <text evidence="10">The sequence shown here is derived from an EMBL/GenBank/DDBJ whole genome shotgun (WGS) entry which is preliminary data.</text>
</comment>